<feature type="non-terminal residue" evidence="1">
    <location>
        <position position="50"/>
    </location>
</feature>
<accession>N1Q4D7</accession>
<gene>
    <name evidence="1" type="ORF">DOTSEDRAFT_99662</name>
</gene>
<protein>
    <submittedName>
        <fullName evidence="1">Uncharacterized protein</fullName>
    </submittedName>
</protein>
<keyword evidence="2" id="KW-1185">Reference proteome</keyword>
<proteinExistence type="predicted"/>
<dbReference type="OrthoDB" id="3926238at2759"/>
<evidence type="ECO:0000313" key="2">
    <source>
        <dbReference type="Proteomes" id="UP000016933"/>
    </source>
</evidence>
<name>N1Q4D7_DOTSN</name>
<evidence type="ECO:0000313" key="1">
    <source>
        <dbReference type="EMBL" id="EME50163.1"/>
    </source>
</evidence>
<dbReference type="EMBL" id="KB446535">
    <property type="protein sequence ID" value="EME50163.1"/>
    <property type="molecule type" value="Genomic_DNA"/>
</dbReference>
<dbReference type="HOGENOM" id="CLU_196215_1_0_1"/>
<dbReference type="Proteomes" id="UP000016933">
    <property type="component" value="Unassembled WGS sequence"/>
</dbReference>
<sequence length="50" mass="5586">MCKYYAHTHPCGHTKTVFAAFCPQSALIQKPCGRGEIWATVKMDKDCAHC</sequence>
<reference evidence="2" key="1">
    <citation type="journal article" date="2012" name="PLoS Genet.">
        <title>The genomes of the fungal plant pathogens Cladosporium fulvum and Dothistroma septosporum reveal adaptation to different hosts and lifestyles but also signatures of common ancestry.</title>
        <authorList>
            <person name="de Wit P.J.G.M."/>
            <person name="van der Burgt A."/>
            <person name="Oekmen B."/>
            <person name="Stergiopoulos I."/>
            <person name="Abd-Elsalam K.A."/>
            <person name="Aerts A.L."/>
            <person name="Bahkali A.H."/>
            <person name="Beenen H.G."/>
            <person name="Chettri P."/>
            <person name="Cox M.P."/>
            <person name="Datema E."/>
            <person name="de Vries R.P."/>
            <person name="Dhillon B."/>
            <person name="Ganley A.R."/>
            <person name="Griffiths S.A."/>
            <person name="Guo Y."/>
            <person name="Hamelin R.C."/>
            <person name="Henrissat B."/>
            <person name="Kabir M.S."/>
            <person name="Jashni M.K."/>
            <person name="Kema G."/>
            <person name="Klaubauf S."/>
            <person name="Lapidus A."/>
            <person name="Levasseur A."/>
            <person name="Lindquist E."/>
            <person name="Mehrabi R."/>
            <person name="Ohm R.A."/>
            <person name="Owen T.J."/>
            <person name="Salamov A."/>
            <person name="Schwelm A."/>
            <person name="Schijlen E."/>
            <person name="Sun H."/>
            <person name="van den Burg H.A."/>
            <person name="van Ham R.C.H.J."/>
            <person name="Zhang S."/>
            <person name="Goodwin S.B."/>
            <person name="Grigoriev I.V."/>
            <person name="Collemare J."/>
            <person name="Bradshaw R.E."/>
        </authorList>
    </citation>
    <scope>NUCLEOTIDE SEQUENCE [LARGE SCALE GENOMIC DNA]</scope>
    <source>
        <strain evidence="2">NZE10 / CBS 128990</strain>
    </source>
</reference>
<dbReference type="OMA" id="CFYHAYT"/>
<reference evidence="1 2" key="2">
    <citation type="journal article" date="2012" name="PLoS Pathog.">
        <title>Diverse lifestyles and strategies of plant pathogenesis encoded in the genomes of eighteen Dothideomycetes fungi.</title>
        <authorList>
            <person name="Ohm R.A."/>
            <person name="Feau N."/>
            <person name="Henrissat B."/>
            <person name="Schoch C.L."/>
            <person name="Horwitz B.A."/>
            <person name="Barry K.W."/>
            <person name="Condon B.J."/>
            <person name="Copeland A.C."/>
            <person name="Dhillon B."/>
            <person name="Glaser F."/>
            <person name="Hesse C.N."/>
            <person name="Kosti I."/>
            <person name="LaButti K."/>
            <person name="Lindquist E.A."/>
            <person name="Lucas S."/>
            <person name="Salamov A.A."/>
            <person name="Bradshaw R.E."/>
            <person name="Ciuffetti L."/>
            <person name="Hamelin R.C."/>
            <person name="Kema G.H.J."/>
            <person name="Lawrence C."/>
            <person name="Scott J.A."/>
            <person name="Spatafora J.W."/>
            <person name="Turgeon B.G."/>
            <person name="de Wit P.J.G.M."/>
            <person name="Zhong S."/>
            <person name="Goodwin S.B."/>
            <person name="Grigoriev I.V."/>
        </authorList>
    </citation>
    <scope>NUCLEOTIDE SEQUENCE [LARGE SCALE GENOMIC DNA]</scope>
    <source>
        <strain evidence="2">NZE10 / CBS 128990</strain>
    </source>
</reference>
<dbReference type="AlphaFoldDB" id="N1Q4D7"/>
<dbReference type="eggNOG" id="ENOG502SZ93">
    <property type="taxonomic scope" value="Eukaryota"/>
</dbReference>
<organism evidence="1 2">
    <name type="scientific">Dothistroma septosporum (strain NZE10 / CBS 128990)</name>
    <name type="common">Red band needle blight fungus</name>
    <name type="synonym">Mycosphaerella pini</name>
    <dbReference type="NCBI Taxonomy" id="675120"/>
    <lineage>
        <taxon>Eukaryota</taxon>
        <taxon>Fungi</taxon>
        <taxon>Dikarya</taxon>
        <taxon>Ascomycota</taxon>
        <taxon>Pezizomycotina</taxon>
        <taxon>Dothideomycetes</taxon>
        <taxon>Dothideomycetidae</taxon>
        <taxon>Mycosphaerellales</taxon>
        <taxon>Mycosphaerellaceae</taxon>
        <taxon>Dothistroma</taxon>
    </lineage>
</organism>